<dbReference type="Proteomes" id="UP000789595">
    <property type="component" value="Unassembled WGS sequence"/>
</dbReference>
<keyword evidence="3 5" id="KW-0697">Rotamase</keyword>
<evidence type="ECO:0000256" key="1">
    <source>
        <dbReference type="ARBA" id="ARBA00000971"/>
    </source>
</evidence>
<dbReference type="SUPFAM" id="SSF54534">
    <property type="entry name" value="FKBP-like"/>
    <property type="match status" value="1"/>
</dbReference>
<dbReference type="InterPro" id="IPR046357">
    <property type="entry name" value="PPIase_dom_sf"/>
</dbReference>
<feature type="domain" description="PPIase FKBP-type" evidence="6">
    <location>
        <begin position="96"/>
        <end position="195"/>
    </location>
</feature>
<keyword evidence="9" id="KW-1185">Reference proteome</keyword>
<dbReference type="Pfam" id="PF00254">
    <property type="entry name" value="FKBP_C"/>
    <property type="match status" value="1"/>
</dbReference>
<comment type="catalytic activity">
    <reaction evidence="1 5">
        <text>[protein]-peptidylproline (omega=180) = [protein]-peptidylproline (omega=0)</text>
        <dbReference type="Rhea" id="RHEA:16237"/>
        <dbReference type="Rhea" id="RHEA-COMP:10747"/>
        <dbReference type="Rhea" id="RHEA-COMP:10748"/>
        <dbReference type="ChEBI" id="CHEBI:83833"/>
        <dbReference type="ChEBI" id="CHEBI:83834"/>
        <dbReference type="EC" id="5.2.1.8"/>
    </reaction>
</comment>
<evidence type="ECO:0000259" key="6">
    <source>
        <dbReference type="PROSITE" id="PS50059"/>
    </source>
</evidence>
<evidence type="ECO:0000313" key="7">
    <source>
        <dbReference type="EMBL" id="CAE0692312.1"/>
    </source>
</evidence>
<dbReference type="PANTHER" id="PTHR43811:SF19">
    <property type="entry name" value="39 KDA FK506-BINDING NUCLEAR PROTEIN"/>
    <property type="match status" value="1"/>
</dbReference>
<dbReference type="OrthoDB" id="1902587at2759"/>
<reference evidence="8" key="2">
    <citation type="submission" date="2021-11" db="EMBL/GenBank/DDBJ databases">
        <authorList>
            <consortium name="Genoscope - CEA"/>
            <person name="William W."/>
        </authorList>
    </citation>
    <scope>NUCLEOTIDE SEQUENCE</scope>
</reference>
<reference evidence="7" key="1">
    <citation type="submission" date="2021-01" db="EMBL/GenBank/DDBJ databases">
        <authorList>
            <person name="Corre E."/>
            <person name="Pelletier E."/>
            <person name="Niang G."/>
            <person name="Scheremetjew M."/>
            <person name="Finn R."/>
            <person name="Kale V."/>
            <person name="Holt S."/>
            <person name="Cochrane G."/>
            <person name="Meng A."/>
            <person name="Brown T."/>
            <person name="Cohen L."/>
        </authorList>
    </citation>
    <scope>NUCLEOTIDE SEQUENCE</scope>
    <source>
        <strain evidence="7">CCMP1756</strain>
    </source>
</reference>
<gene>
    <name evidence="7" type="ORF">PCAL00307_LOCUS7748</name>
    <name evidence="8" type="ORF">PECAL_6P10960</name>
</gene>
<keyword evidence="4 5" id="KW-0413">Isomerase</keyword>
<protein>
    <recommendedName>
        <fullName evidence="2 5">peptidylprolyl isomerase</fullName>
        <ecNumber evidence="2 5">5.2.1.8</ecNumber>
    </recommendedName>
</protein>
<dbReference type="EMBL" id="CAKKNE010000006">
    <property type="protein sequence ID" value="CAH0379472.1"/>
    <property type="molecule type" value="Genomic_DNA"/>
</dbReference>
<evidence type="ECO:0000256" key="2">
    <source>
        <dbReference type="ARBA" id="ARBA00013194"/>
    </source>
</evidence>
<dbReference type="PANTHER" id="PTHR43811">
    <property type="entry name" value="FKBP-TYPE PEPTIDYL-PROLYL CIS-TRANS ISOMERASE FKPA"/>
    <property type="match status" value="1"/>
</dbReference>
<sequence length="244" mass="26943">MSTCTPSMRRLRDGVILKLDSVQSAPRRRRARSCSPIFNAGVLQSQAEIASFMEATLPQDKGDTLPASPIMDFEKGPEGLLYKDDVVGTGPSPTVGDELEVHYAGWYYAPGSTEGVKFDDSRDRDANKGLMFELGIAPIIKGWSLGLETMKQGGKRSLIIPPTLGYGDVEVSSAGRPSIPPNSELRFELELVTVNNDIIRKMRRSLNDFLRPQGSDFVSPEEKQAIRDGTLKKPLIEQLFQKKD</sequence>
<evidence type="ECO:0000313" key="8">
    <source>
        <dbReference type="EMBL" id="CAH0379472.1"/>
    </source>
</evidence>
<organism evidence="7">
    <name type="scientific">Pelagomonas calceolata</name>
    <dbReference type="NCBI Taxonomy" id="35677"/>
    <lineage>
        <taxon>Eukaryota</taxon>
        <taxon>Sar</taxon>
        <taxon>Stramenopiles</taxon>
        <taxon>Ochrophyta</taxon>
        <taxon>Pelagophyceae</taxon>
        <taxon>Pelagomonadales</taxon>
        <taxon>Pelagomonadaceae</taxon>
        <taxon>Pelagomonas</taxon>
    </lineage>
</organism>
<dbReference type="InterPro" id="IPR001179">
    <property type="entry name" value="PPIase_FKBP_dom"/>
</dbReference>
<evidence type="ECO:0000256" key="4">
    <source>
        <dbReference type="ARBA" id="ARBA00023235"/>
    </source>
</evidence>
<evidence type="ECO:0000256" key="3">
    <source>
        <dbReference type="ARBA" id="ARBA00023110"/>
    </source>
</evidence>
<evidence type="ECO:0000256" key="5">
    <source>
        <dbReference type="PROSITE-ProRule" id="PRU00277"/>
    </source>
</evidence>
<proteinExistence type="predicted"/>
<dbReference type="GO" id="GO:0003755">
    <property type="term" value="F:peptidyl-prolyl cis-trans isomerase activity"/>
    <property type="evidence" value="ECO:0007669"/>
    <property type="project" value="UniProtKB-KW"/>
</dbReference>
<accession>A0A7S3ZS85</accession>
<dbReference type="Gene3D" id="3.10.50.40">
    <property type="match status" value="1"/>
</dbReference>
<dbReference type="EC" id="5.2.1.8" evidence="2 5"/>
<dbReference type="PROSITE" id="PS50059">
    <property type="entry name" value="FKBP_PPIASE"/>
    <property type="match status" value="1"/>
</dbReference>
<name>A0A7S3ZS85_9STRA</name>
<dbReference type="EMBL" id="HBIW01009096">
    <property type="protein sequence ID" value="CAE0692312.1"/>
    <property type="molecule type" value="Transcribed_RNA"/>
</dbReference>
<dbReference type="AlphaFoldDB" id="A0A7S3ZS85"/>
<evidence type="ECO:0000313" key="9">
    <source>
        <dbReference type="Proteomes" id="UP000789595"/>
    </source>
</evidence>